<dbReference type="EMBL" id="HBNR01031611">
    <property type="protein sequence ID" value="CAE4585892.1"/>
    <property type="molecule type" value="Transcribed_RNA"/>
</dbReference>
<sequence length="337" mass="35960">MQWRPQRLTRAAALVLAAAAAASAARHRGPPAAAPHSSCPVASCPGAAAAAAATNGSSVEEGDGPFDVTFKPGHFVCKSCDAGLCEGCAVVCDLAQCSGEFFMQLCWCEEGALRKKTHEVYCDEDCSGGVCDDPRFRCRTRSDACRPWWWCGEPPPKWGPSRGGLSGLQDSLQRGSWLQQGSQRQRRRIGLGGAGRSAGSATLGRTGLAGMTFRPARFDCFSAALPPKVWDEEALMSVDRGYIVMDRRTCEGDVFDKDCFCWDDFKYLSGQDPLTSQLQCDSRCRMGPCDGRTCARRPPPPLPAPTSAPGSPVSAGARQGRLIMEPVDSGVLTGSGR</sequence>
<evidence type="ECO:0000256" key="1">
    <source>
        <dbReference type="SAM" id="MobiDB-lite"/>
    </source>
</evidence>
<protein>
    <submittedName>
        <fullName evidence="3">Uncharacterized protein</fullName>
    </submittedName>
</protein>
<feature type="compositionally biased region" description="Pro residues" evidence="1">
    <location>
        <begin position="297"/>
        <end position="306"/>
    </location>
</feature>
<evidence type="ECO:0000256" key="2">
    <source>
        <dbReference type="SAM" id="SignalP"/>
    </source>
</evidence>
<feature type="chain" id="PRO_5031460990" evidence="2">
    <location>
        <begin position="25"/>
        <end position="337"/>
    </location>
</feature>
<proteinExistence type="predicted"/>
<evidence type="ECO:0000313" key="3">
    <source>
        <dbReference type="EMBL" id="CAE4585892.1"/>
    </source>
</evidence>
<reference evidence="3" key="1">
    <citation type="submission" date="2021-01" db="EMBL/GenBank/DDBJ databases">
        <authorList>
            <person name="Corre E."/>
            <person name="Pelletier E."/>
            <person name="Niang G."/>
            <person name="Scheremetjew M."/>
            <person name="Finn R."/>
            <person name="Kale V."/>
            <person name="Holt S."/>
            <person name="Cochrane G."/>
            <person name="Meng A."/>
            <person name="Brown T."/>
            <person name="Cohen L."/>
        </authorList>
    </citation>
    <scope>NUCLEOTIDE SEQUENCE</scope>
    <source>
        <strain evidence="3">CCMP3105</strain>
    </source>
</reference>
<dbReference type="AlphaFoldDB" id="A0A7S4QM42"/>
<gene>
    <name evidence="3" type="ORF">AMON00008_LOCUS21620</name>
</gene>
<feature type="signal peptide" evidence="2">
    <location>
        <begin position="1"/>
        <end position="24"/>
    </location>
</feature>
<feature type="region of interest" description="Disordered" evidence="1">
    <location>
        <begin position="295"/>
        <end position="337"/>
    </location>
</feature>
<accession>A0A7S4QM42</accession>
<keyword evidence="2" id="KW-0732">Signal</keyword>
<organism evidence="3">
    <name type="scientific">Alexandrium monilatum</name>
    <dbReference type="NCBI Taxonomy" id="311494"/>
    <lineage>
        <taxon>Eukaryota</taxon>
        <taxon>Sar</taxon>
        <taxon>Alveolata</taxon>
        <taxon>Dinophyceae</taxon>
        <taxon>Gonyaulacales</taxon>
        <taxon>Pyrocystaceae</taxon>
        <taxon>Alexandrium</taxon>
    </lineage>
</organism>
<name>A0A7S4QM42_9DINO</name>